<dbReference type="AlphaFoldDB" id="A0A6M5UB45"/>
<proteinExistence type="predicted"/>
<dbReference type="Gene3D" id="1.10.287.1060">
    <property type="entry name" value="ESAT-6-like"/>
    <property type="match status" value="1"/>
</dbReference>
<accession>A0A6M5UB45</accession>
<sequence>MTAGMWGADVAGLRRLAQDVEGAAQSLTSLTANLSSVVASTGWTGRDGDGFRGAWDGMCVGALRSCAATLTDAAGALRRDADQQDSASSGDTDGAGPGGTSGGGGGGGGGGGPLAMAVPVTFTPTAPANPGGPGTTGPGDAPGEPGGEQYVLGPPTRPEIEWDEDFEYDSDDDPTWDDRTSWVEWNAKAEATRLHPGLQDAGSIYRHYLGNSGEDYEFDYAAAYANDSGVAANVDAEIASAQAGAEELIARGNTDFSMTGDASQAPNYAQTENWQKTIGGYQQWSSSDVTVVGDQATMVITVHAEDRYNFNAGQSDIASGTPDDVNGRFTELGWAQPFDSSGSVQLTVTWTVGDAGSAVVEPVTEDR</sequence>
<evidence type="ECO:0000256" key="1">
    <source>
        <dbReference type="SAM" id="MobiDB-lite"/>
    </source>
</evidence>
<organism evidence="2 3">
    <name type="scientific">Cellulosimicrobium protaetiae</name>
    <dbReference type="NCBI Taxonomy" id="2587808"/>
    <lineage>
        <taxon>Bacteria</taxon>
        <taxon>Bacillati</taxon>
        <taxon>Actinomycetota</taxon>
        <taxon>Actinomycetes</taxon>
        <taxon>Micrococcales</taxon>
        <taxon>Promicromonosporaceae</taxon>
        <taxon>Cellulosimicrobium</taxon>
    </lineage>
</organism>
<evidence type="ECO:0000313" key="3">
    <source>
        <dbReference type="Proteomes" id="UP000451354"/>
    </source>
</evidence>
<dbReference type="KEGG" id="cprt:FIC82_003890"/>
<reference evidence="2 3" key="1">
    <citation type="journal article" date="2022" name="Int. J. Syst. Evol. Microbiol.">
        <title>Cellulosimicrobium protaetiae sp. nov., isolated from the gut of the larva of Protaetia brevitarsis seulensis.</title>
        <authorList>
            <person name="Le Han H."/>
            <person name="Nguyen T.T.H."/>
            <person name="Li Z."/>
            <person name="Shin N.R."/>
            <person name="Kim S.G."/>
        </authorList>
    </citation>
    <scope>NUCLEOTIDE SEQUENCE [LARGE SCALE GENOMIC DNA]</scope>
    <source>
        <strain evidence="2 3">BI34</strain>
    </source>
</reference>
<gene>
    <name evidence="2" type="ORF">FIC82_003890</name>
</gene>
<protein>
    <recommendedName>
        <fullName evidence="4">WXG100 family type VII secretion target</fullName>
    </recommendedName>
</protein>
<dbReference type="EMBL" id="CP052757">
    <property type="protein sequence ID" value="QJW35470.1"/>
    <property type="molecule type" value="Genomic_DNA"/>
</dbReference>
<dbReference type="RefSeq" id="WP_154797639.1">
    <property type="nucleotide sequence ID" value="NZ_CP052757.1"/>
</dbReference>
<dbReference type="Proteomes" id="UP000451354">
    <property type="component" value="Chromosome"/>
</dbReference>
<dbReference type="OrthoDB" id="8480648at2"/>
<feature type="compositionally biased region" description="Gly residues" evidence="1">
    <location>
        <begin position="93"/>
        <end position="113"/>
    </location>
</feature>
<evidence type="ECO:0008006" key="4">
    <source>
        <dbReference type="Google" id="ProtNLM"/>
    </source>
</evidence>
<feature type="region of interest" description="Disordered" evidence="1">
    <location>
        <begin position="77"/>
        <end position="157"/>
    </location>
</feature>
<evidence type="ECO:0000313" key="2">
    <source>
        <dbReference type="EMBL" id="QJW35470.1"/>
    </source>
</evidence>
<name>A0A6M5UB45_9MICO</name>
<keyword evidence="3" id="KW-1185">Reference proteome</keyword>